<feature type="domain" description="Cytochrome C Planctomycete-type" evidence="3">
    <location>
        <begin position="54"/>
        <end position="109"/>
    </location>
</feature>
<dbReference type="PANTHER" id="PTHR35889:SF3">
    <property type="entry name" value="F-BOX DOMAIN-CONTAINING PROTEIN"/>
    <property type="match status" value="1"/>
</dbReference>
<dbReference type="AlphaFoldDB" id="A0A5C6BW09"/>
<dbReference type="Proteomes" id="UP000319908">
    <property type="component" value="Unassembled WGS sequence"/>
</dbReference>
<dbReference type="Pfam" id="PF07583">
    <property type="entry name" value="PSCyt2"/>
    <property type="match status" value="1"/>
</dbReference>
<dbReference type="InterPro" id="IPR022655">
    <property type="entry name" value="DUF1553"/>
</dbReference>
<evidence type="ECO:0000259" key="2">
    <source>
        <dbReference type="Pfam" id="PF07587"/>
    </source>
</evidence>
<gene>
    <name evidence="4" type="ORF">Poly21_33730</name>
</gene>
<dbReference type="GO" id="GO:0020037">
    <property type="term" value="F:heme binding"/>
    <property type="evidence" value="ECO:0007669"/>
    <property type="project" value="InterPro"/>
</dbReference>
<proteinExistence type="predicted"/>
<dbReference type="GO" id="GO:0009055">
    <property type="term" value="F:electron transfer activity"/>
    <property type="evidence" value="ECO:0007669"/>
    <property type="project" value="InterPro"/>
</dbReference>
<evidence type="ECO:0000313" key="4">
    <source>
        <dbReference type="EMBL" id="TWU16168.1"/>
    </source>
</evidence>
<keyword evidence="5" id="KW-1185">Reference proteome</keyword>
<dbReference type="InterPro" id="IPR011444">
    <property type="entry name" value="DUF1549"/>
</dbReference>
<organism evidence="4 5">
    <name type="scientific">Allorhodopirellula heiligendammensis</name>
    <dbReference type="NCBI Taxonomy" id="2714739"/>
    <lineage>
        <taxon>Bacteria</taxon>
        <taxon>Pseudomonadati</taxon>
        <taxon>Planctomycetota</taxon>
        <taxon>Planctomycetia</taxon>
        <taxon>Pirellulales</taxon>
        <taxon>Pirellulaceae</taxon>
        <taxon>Allorhodopirellula</taxon>
    </lineage>
</organism>
<sequence>MHHFENCMNFYRTPTVIIGVALGCLVAAIMSPVLDAGELVDFNREVRTVLSDKCFLCHGPDEETREAGLRLDDRDEAIDFAAIVPGSPEESELIARITSDDPDLVMPPPSTGKSVSAAEAATLRRWIAQDAPYDAHWAFVVPRRPDLPQVKHTQWPRNEIDYFVLARLEAESRTPSPPADRDTLARRLSLDLVGLPPSLEQLELLSVDSAQDVNASAQDVNASDETIGNLIDELVESPHFGERWARWWLDAARYSDSAGYEKDMQRSVWFYRDWVIDAMNHDMPYDQFVIEQIAGDLISGATQRQRVATGFLRNSMTNEEGGADPEQFRVEGVFDRVDAIGKAVLGITTQCAQCHTHKYDPISHAEYYQMFAALNDFHEGCISVYTPDQVRQRDKTLDAIHQIEDHLRSITPDWQSQLQDWAESTAAELPSWQVMKPEEVPFQGQKFRVLPDGSVVSESYAPTKTSDDFSLTTHVGTISAVRLEALTHPQLPRGGPGRSIDGTGALTEFKLKIQPTTKNAPAIDVKFVRAMSDVNPPVSELKPQYRNKDASNDHRKVGPIEFAFDGDGETAWTTDLGPGRSNESRHAVFIPESPIVIDGEATLTFTLEQKHGGWNSDDNQNFLMGRYRFSITDAETVPASALRTNVIPLLAVPASERSMSQWHDLFSQWRLSQKSFAKKNAEIDALWKQYPETTTQLVAISTEQPRETFVLSRGDFLSPSEKVVPDVPEFLNSMPESNEPARLRFARWLVSKDSPTTPRVIVNRIWQAYFGHGLVATPEDFGLQSSPPSHPELLDFLARELVDSGWSLKHVHRLIVDSATYRQRSTAHPQAWLDDPRNELLARGPRVRIEAEMVRDLALSASGLLNLQLGGPSVYPPAPRFLFEPPTSYGPKIWDLDTDSEQYRRSLYVHQYRSVPYPPLQVFDAPKGDAACVRREQSNTPLQALVLLNEPQFVDAARGLAARTLREVSSVGTTTAVDRTWLQSADGGATSTDSLDRDRIAYAFRLCTSRRPDADEIDVLEKLLNEQRAQLHDVPSDRIANAAFQQRLQDMIGVPLDRCRQLTGQSPSELAAWIVVSRALLNLDETITKS</sequence>
<evidence type="ECO:0000313" key="5">
    <source>
        <dbReference type="Proteomes" id="UP000319908"/>
    </source>
</evidence>
<dbReference type="InterPro" id="IPR036909">
    <property type="entry name" value="Cyt_c-like_dom_sf"/>
</dbReference>
<evidence type="ECO:0000259" key="3">
    <source>
        <dbReference type="Pfam" id="PF07635"/>
    </source>
</evidence>
<dbReference type="PANTHER" id="PTHR35889">
    <property type="entry name" value="CYCLOINULO-OLIGOSACCHARIDE FRUCTANOTRANSFERASE-RELATED"/>
    <property type="match status" value="1"/>
</dbReference>
<dbReference type="Pfam" id="PF07635">
    <property type="entry name" value="PSCyt1"/>
    <property type="match status" value="1"/>
</dbReference>
<feature type="domain" description="DUF1553" evidence="2">
    <location>
        <begin position="742"/>
        <end position="1023"/>
    </location>
</feature>
<comment type="caution">
    <text evidence="4">The sequence shown here is derived from an EMBL/GenBank/DDBJ whole genome shotgun (WGS) entry which is preliminary data.</text>
</comment>
<name>A0A5C6BW09_9BACT</name>
<dbReference type="Pfam" id="PF07587">
    <property type="entry name" value="PSD1"/>
    <property type="match status" value="1"/>
</dbReference>
<dbReference type="EMBL" id="SJPU01000002">
    <property type="protein sequence ID" value="TWU16168.1"/>
    <property type="molecule type" value="Genomic_DNA"/>
</dbReference>
<evidence type="ECO:0000259" key="1">
    <source>
        <dbReference type="Pfam" id="PF07583"/>
    </source>
</evidence>
<dbReference type="SUPFAM" id="SSF46626">
    <property type="entry name" value="Cytochrome c"/>
    <property type="match status" value="1"/>
</dbReference>
<dbReference type="InterPro" id="IPR011429">
    <property type="entry name" value="Cyt_c_Planctomycete-type"/>
</dbReference>
<protein>
    <submittedName>
        <fullName evidence="4">Planctomycete cytochrome C</fullName>
    </submittedName>
</protein>
<feature type="domain" description="DUF1549" evidence="1">
    <location>
        <begin position="159"/>
        <end position="378"/>
    </location>
</feature>
<reference evidence="4 5" key="1">
    <citation type="journal article" date="2020" name="Antonie Van Leeuwenhoek">
        <title>Rhodopirellula heiligendammensis sp. nov., Rhodopirellula pilleata sp. nov., and Rhodopirellula solitaria sp. nov. isolated from natural or artificial marine surfaces in Northern Germany and California, USA, and emended description of the genus Rhodopirellula.</title>
        <authorList>
            <person name="Kallscheuer N."/>
            <person name="Wiegand S."/>
            <person name="Jogler M."/>
            <person name="Boedeker C."/>
            <person name="Peeters S.H."/>
            <person name="Rast P."/>
            <person name="Heuer A."/>
            <person name="Jetten M.S.M."/>
            <person name="Rohde M."/>
            <person name="Jogler C."/>
        </authorList>
    </citation>
    <scope>NUCLEOTIDE SEQUENCE [LARGE SCALE GENOMIC DNA]</scope>
    <source>
        <strain evidence="4 5">Poly21</strain>
    </source>
</reference>
<accession>A0A5C6BW09</accession>